<gene>
    <name evidence="1" type="ORF">CURHAP_LOCUS45868</name>
</gene>
<protein>
    <submittedName>
        <fullName evidence="1">Uncharacterized protein</fullName>
    </submittedName>
</protein>
<sequence>MSGNSHRELLLLLEAGSDGVLNHDVRFVGFVCAFRKTVRGEKGVQLRKENPTETGVREMKW</sequence>
<organism evidence="1 2">
    <name type="scientific">Prunus armeniaca</name>
    <name type="common">Apricot</name>
    <name type="synonym">Armeniaca vulgaris</name>
    <dbReference type="NCBI Taxonomy" id="36596"/>
    <lineage>
        <taxon>Eukaryota</taxon>
        <taxon>Viridiplantae</taxon>
        <taxon>Streptophyta</taxon>
        <taxon>Embryophyta</taxon>
        <taxon>Tracheophyta</taxon>
        <taxon>Spermatophyta</taxon>
        <taxon>Magnoliopsida</taxon>
        <taxon>eudicotyledons</taxon>
        <taxon>Gunneridae</taxon>
        <taxon>Pentapetalae</taxon>
        <taxon>rosids</taxon>
        <taxon>fabids</taxon>
        <taxon>Rosales</taxon>
        <taxon>Rosaceae</taxon>
        <taxon>Amygdaloideae</taxon>
        <taxon>Amygdaleae</taxon>
        <taxon>Prunus</taxon>
    </lineage>
</organism>
<evidence type="ECO:0000313" key="2">
    <source>
        <dbReference type="Proteomes" id="UP000507222"/>
    </source>
</evidence>
<name>A0A6J5VJJ3_PRUAR</name>
<dbReference type="Proteomes" id="UP000507222">
    <property type="component" value="Unassembled WGS sequence"/>
</dbReference>
<proteinExistence type="predicted"/>
<dbReference type="EMBL" id="CAEKDK010000007">
    <property type="protein sequence ID" value="CAB4287847.1"/>
    <property type="molecule type" value="Genomic_DNA"/>
</dbReference>
<dbReference type="AlphaFoldDB" id="A0A6J5VJJ3"/>
<accession>A0A6J5VJJ3</accession>
<reference evidence="1 2" key="1">
    <citation type="submission" date="2020-05" db="EMBL/GenBank/DDBJ databases">
        <authorList>
            <person name="Campoy J."/>
            <person name="Schneeberger K."/>
            <person name="Spophaly S."/>
        </authorList>
    </citation>
    <scope>NUCLEOTIDE SEQUENCE [LARGE SCALE GENOMIC DNA]</scope>
    <source>
        <strain evidence="1">PruArmRojPasFocal</strain>
    </source>
</reference>
<evidence type="ECO:0000313" key="1">
    <source>
        <dbReference type="EMBL" id="CAB4287847.1"/>
    </source>
</evidence>